<comment type="similarity">
    <text evidence="1">Belongs to the short-chain dehydrogenases/reductases (SDR) family.</text>
</comment>
<dbReference type="InterPro" id="IPR002347">
    <property type="entry name" value="SDR_fam"/>
</dbReference>
<reference evidence="2 3" key="1">
    <citation type="journal article" date="2009" name="Nat. Genet.">
        <title>The genome of the cucumber, Cucumis sativus L.</title>
        <authorList>
            <person name="Huang S."/>
            <person name="Li R."/>
            <person name="Zhang Z."/>
            <person name="Li L."/>
            <person name="Gu X."/>
            <person name="Fan W."/>
            <person name="Lucas W.J."/>
            <person name="Wang X."/>
            <person name="Xie B."/>
            <person name="Ni P."/>
            <person name="Ren Y."/>
            <person name="Zhu H."/>
            <person name="Li J."/>
            <person name="Lin K."/>
            <person name="Jin W."/>
            <person name="Fei Z."/>
            <person name="Li G."/>
            <person name="Staub J."/>
            <person name="Kilian A."/>
            <person name="van der Vossen E.A."/>
            <person name="Wu Y."/>
            <person name="Guo J."/>
            <person name="He J."/>
            <person name="Jia Z."/>
            <person name="Ren Y."/>
            <person name="Tian G."/>
            <person name="Lu Y."/>
            <person name="Ruan J."/>
            <person name="Qian W."/>
            <person name="Wang M."/>
            <person name="Huang Q."/>
            <person name="Li B."/>
            <person name="Xuan Z."/>
            <person name="Cao J."/>
            <person name="Asan"/>
            <person name="Wu Z."/>
            <person name="Zhang J."/>
            <person name="Cai Q."/>
            <person name="Bai Y."/>
            <person name="Zhao B."/>
            <person name="Han Y."/>
            <person name="Li Y."/>
            <person name="Li X."/>
            <person name="Wang S."/>
            <person name="Shi Q."/>
            <person name="Liu S."/>
            <person name="Cho W.K."/>
            <person name="Kim J.Y."/>
            <person name="Xu Y."/>
            <person name="Heller-Uszynska K."/>
            <person name="Miao H."/>
            <person name="Cheng Z."/>
            <person name="Zhang S."/>
            <person name="Wu J."/>
            <person name="Yang Y."/>
            <person name="Kang H."/>
            <person name="Li M."/>
            <person name="Liang H."/>
            <person name="Ren X."/>
            <person name="Shi Z."/>
            <person name="Wen M."/>
            <person name="Jian M."/>
            <person name="Yang H."/>
            <person name="Zhang G."/>
            <person name="Yang Z."/>
            <person name="Chen R."/>
            <person name="Liu S."/>
            <person name="Li J."/>
            <person name="Ma L."/>
            <person name="Liu H."/>
            <person name="Zhou Y."/>
            <person name="Zhao J."/>
            <person name="Fang X."/>
            <person name="Li G."/>
            <person name="Fang L."/>
            <person name="Li Y."/>
            <person name="Liu D."/>
            <person name="Zheng H."/>
            <person name="Zhang Y."/>
            <person name="Qin N."/>
            <person name="Li Z."/>
            <person name="Yang G."/>
            <person name="Yang S."/>
            <person name="Bolund L."/>
            <person name="Kristiansen K."/>
            <person name="Zheng H."/>
            <person name="Li S."/>
            <person name="Zhang X."/>
            <person name="Yang H."/>
            <person name="Wang J."/>
            <person name="Sun R."/>
            <person name="Zhang B."/>
            <person name="Jiang S."/>
            <person name="Wang J."/>
            <person name="Du Y."/>
            <person name="Li S."/>
        </authorList>
    </citation>
    <scope>NUCLEOTIDE SEQUENCE [LARGE SCALE GENOMIC DNA]</scope>
    <source>
        <strain evidence="3">cv. 9930</strain>
    </source>
</reference>
<dbReference type="FunFam" id="3.40.50.720:FF:000084">
    <property type="entry name" value="Short-chain dehydrogenase reductase"/>
    <property type="match status" value="1"/>
</dbReference>
<dbReference type="EMBL" id="CM002928">
    <property type="protein sequence ID" value="KGN45052.1"/>
    <property type="molecule type" value="Genomic_DNA"/>
</dbReference>
<evidence type="ECO:0000313" key="3">
    <source>
        <dbReference type="Proteomes" id="UP000029981"/>
    </source>
</evidence>
<dbReference type="PANTHER" id="PTHR42820">
    <property type="entry name" value="SHORT-CHAIN DEHYDROGENASE REDUCTASE"/>
    <property type="match status" value="1"/>
</dbReference>
<dbReference type="PRINTS" id="PR00081">
    <property type="entry name" value="GDHRDH"/>
</dbReference>
<proteinExistence type="inferred from homology"/>
<reference evidence="2 3" key="2">
    <citation type="journal article" date="2009" name="PLoS ONE">
        <title>An integrated genetic and cytogenetic map of the cucumber genome.</title>
        <authorList>
            <person name="Ren Y."/>
            <person name="Zhang Z."/>
            <person name="Liu J."/>
            <person name="Staub J.E."/>
            <person name="Han Y."/>
            <person name="Cheng Z."/>
            <person name="Li X."/>
            <person name="Lu J."/>
            <person name="Miao H."/>
            <person name="Kang H."/>
            <person name="Xie B."/>
            <person name="Gu X."/>
            <person name="Wang X."/>
            <person name="Du Y."/>
            <person name="Jin W."/>
            <person name="Huang S."/>
        </authorList>
    </citation>
    <scope>NUCLEOTIDE SEQUENCE [LARGE SCALE GENOMIC DNA]</scope>
    <source>
        <strain evidence="3">cv. 9930</strain>
    </source>
</reference>
<name>A0A0A0K9K9_CUCSA</name>
<dbReference type="InterPro" id="IPR036291">
    <property type="entry name" value="NAD(P)-bd_dom_sf"/>
</dbReference>
<reference evidence="2 3" key="4">
    <citation type="journal article" date="2011" name="BMC Genomics">
        <title>RNA-Seq improves annotation of protein-coding genes in the cucumber genome.</title>
        <authorList>
            <person name="Li Z."/>
            <person name="Zhang Z."/>
            <person name="Yan P."/>
            <person name="Huang S."/>
            <person name="Fei Z."/>
            <person name="Lin K."/>
        </authorList>
    </citation>
    <scope>NUCLEOTIDE SEQUENCE [LARGE SCALE GENOMIC DNA]</scope>
    <source>
        <strain evidence="3">cv. 9930</strain>
    </source>
</reference>
<evidence type="ECO:0000313" key="2">
    <source>
        <dbReference type="EMBL" id="KGN45052.1"/>
    </source>
</evidence>
<dbReference type="Proteomes" id="UP000029981">
    <property type="component" value="Chromosome 7"/>
</dbReference>
<dbReference type="OrthoDB" id="294295at2759"/>
<dbReference type="SUPFAM" id="SSF51735">
    <property type="entry name" value="NAD(P)-binding Rossmann-fold domains"/>
    <property type="match status" value="1"/>
</dbReference>
<dbReference type="Gramene" id="KGN45052">
    <property type="protein sequence ID" value="KGN45052"/>
    <property type="gene ID" value="Csa_7G414490"/>
</dbReference>
<gene>
    <name evidence="2" type="ORF">Csa_7G414490</name>
</gene>
<dbReference type="AlphaFoldDB" id="A0A0A0K9K9"/>
<protein>
    <submittedName>
        <fullName evidence="2">Uncharacterized protein</fullName>
    </submittedName>
</protein>
<dbReference type="Gene3D" id="3.40.50.720">
    <property type="entry name" value="NAD(P)-binding Rossmann-like Domain"/>
    <property type="match status" value="1"/>
</dbReference>
<sequence length="262" mass="27621">MSNPTRRLHGKVALITGAASGIGEEIARLFAANGAFVVVADIDDKLGQQVVASIGIDQASFFHCDVRDEKQVEEMVSYTVEKHGHLDILVSNAGISGSSSTILDLDMSNFDNVMSTNVRGVVATIKHAGRAMVKQNIRGSIICIASTGAQIAVNLSYMSYISSKHAVLGVVRTSCGELGAYGIRVNCVSPHGVATAMSIQGLKLKATEFEEVVCSKASLKGVTLKASHIAEATLFLASEESVYISGQDLVVDGGYTVVKPLF</sequence>
<dbReference type="KEGG" id="csv:101216941"/>
<organism evidence="2 3">
    <name type="scientific">Cucumis sativus</name>
    <name type="common">Cucumber</name>
    <dbReference type="NCBI Taxonomy" id="3659"/>
    <lineage>
        <taxon>Eukaryota</taxon>
        <taxon>Viridiplantae</taxon>
        <taxon>Streptophyta</taxon>
        <taxon>Embryophyta</taxon>
        <taxon>Tracheophyta</taxon>
        <taxon>Spermatophyta</taxon>
        <taxon>Magnoliopsida</taxon>
        <taxon>eudicotyledons</taxon>
        <taxon>Gunneridae</taxon>
        <taxon>Pentapetalae</taxon>
        <taxon>rosids</taxon>
        <taxon>fabids</taxon>
        <taxon>Cucurbitales</taxon>
        <taxon>Cucurbitaceae</taxon>
        <taxon>Benincaseae</taxon>
        <taxon>Cucumis</taxon>
    </lineage>
</organism>
<dbReference type="STRING" id="3659.A0A0A0K9K9"/>
<dbReference type="PANTHER" id="PTHR42820:SF16">
    <property type="entry name" value="SHORT-CHAIN DEHYDROGENASE REDUCTASE 3B"/>
    <property type="match status" value="1"/>
</dbReference>
<dbReference type="PRINTS" id="PR00080">
    <property type="entry name" value="SDRFAMILY"/>
</dbReference>
<dbReference type="OMA" id="AEWDMLM"/>
<accession>A0A0A0K9K9</accession>
<dbReference type="Pfam" id="PF13561">
    <property type="entry name" value="adh_short_C2"/>
    <property type="match status" value="1"/>
</dbReference>
<dbReference type="eggNOG" id="KOG0725">
    <property type="taxonomic scope" value="Eukaryota"/>
</dbReference>
<keyword evidence="3" id="KW-1185">Reference proteome</keyword>
<reference evidence="2 3" key="3">
    <citation type="journal article" date="2010" name="BMC Genomics">
        <title>Transcriptome sequencing and comparative analysis of cucumber flowers with different sex types.</title>
        <authorList>
            <person name="Guo S."/>
            <person name="Zheng Y."/>
            <person name="Joung J.G."/>
            <person name="Liu S."/>
            <person name="Zhang Z."/>
            <person name="Crasta O.R."/>
            <person name="Sobral B.W."/>
            <person name="Xu Y."/>
            <person name="Huang S."/>
            <person name="Fei Z."/>
        </authorList>
    </citation>
    <scope>NUCLEOTIDE SEQUENCE [LARGE SCALE GENOMIC DNA]</scope>
    <source>
        <strain evidence="3">cv. 9930</strain>
    </source>
</reference>
<evidence type="ECO:0000256" key="1">
    <source>
        <dbReference type="ARBA" id="ARBA00006484"/>
    </source>
</evidence>